<dbReference type="PRINTS" id="PR00453">
    <property type="entry name" value="VWFADOMAIN"/>
</dbReference>
<feature type="compositionally biased region" description="Low complexity" evidence="6">
    <location>
        <begin position="1248"/>
        <end position="1259"/>
    </location>
</feature>
<feature type="domain" description="Fibronectin type-III" evidence="9">
    <location>
        <begin position="423"/>
        <end position="510"/>
    </location>
</feature>
<dbReference type="SUPFAM" id="SSF53300">
    <property type="entry name" value="vWA-like"/>
    <property type="match status" value="2"/>
</dbReference>
<feature type="compositionally biased region" description="Acidic residues" evidence="6">
    <location>
        <begin position="2025"/>
        <end position="2058"/>
    </location>
</feature>
<feature type="compositionally biased region" description="Basic residues" evidence="6">
    <location>
        <begin position="2008"/>
        <end position="2020"/>
    </location>
</feature>
<keyword evidence="3" id="KW-0677">Repeat</keyword>
<dbReference type="InterPro" id="IPR050149">
    <property type="entry name" value="Collagen_superfamily"/>
</dbReference>
<keyword evidence="10" id="KW-1185">Reference proteome</keyword>
<dbReference type="InterPro" id="IPR003961">
    <property type="entry name" value="FN3_dom"/>
</dbReference>
<feature type="compositionally biased region" description="Low complexity" evidence="6">
    <location>
        <begin position="1573"/>
        <end position="1587"/>
    </location>
</feature>
<feature type="compositionally biased region" description="Basic residues" evidence="6">
    <location>
        <begin position="2136"/>
        <end position="2148"/>
    </location>
</feature>
<dbReference type="CDD" id="cd00063">
    <property type="entry name" value="FN3"/>
    <property type="match status" value="7"/>
</dbReference>
<feature type="compositionally biased region" description="Basic and acidic residues" evidence="6">
    <location>
        <begin position="2224"/>
        <end position="2270"/>
    </location>
</feature>
<dbReference type="Gene3D" id="3.40.50.410">
    <property type="entry name" value="von Willebrand factor, type A domain"/>
    <property type="match status" value="2"/>
</dbReference>
<feature type="domain" description="Fibronectin type-III" evidence="9">
    <location>
        <begin position="332"/>
        <end position="422"/>
    </location>
</feature>
<dbReference type="GO" id="GO:0005587">
    <property type="term" value="C:collagen type IV trimer"/>
    <property type="evidence" value="ECO:0007669"/>
    <property type="project" value="TreeGrafter"/>
</dbReference>
<evidence type="ECO:0000313" key="10">
    <source>
        <dbReference type="Proteomes" id="UP000221080"/>
    </source>
</evidence>
<evidence type="ECO:0000256" key="6">
    <source>
        <dbReference type="SAM" id="MobiDB-lite"/>
    </source>
</evidence>
<evidence type="ECO:0000256" key="2">
    <source>
        <dbReference type="ARBA" id="ARBA00022525"/>
    </source>
</evidence>
<dbReference type="InterPro" id="IPR008160">
    <property type="entry name" value="Collagen"/>
</dbReference>
<dbReference type="Pfam" id="PF00092">
    <property type="entry name" value="VWA"/>
    <property type="match status" value="2"/>
</dbReference>
<feature type="compositionally biased region" description="Basic and acidic residues" evidence="6">
    <location>
        <begin position="2192"/>
        <end position="2215"/>
    </location>
</feature>
<evidence type="ECO:0000256" key="3">
    <source>
        <dbReference type="ARBA" id="ARBA00022737"/>
    </source>
</evidence>
<feature type="compositionally biased region" description="Basic and acidic residues" evidence="6">
    <location>
        <begin position="1424"/>
        <end position="1434"/>
    </location>
</feature>
<feature type="compositionally biased region" description="Basic and acidic residues" evidence="6">
    <location>
        <begin position="1803"/>
        <end position="1814"/>
    </location>
</feature>
<feature type="compositionally biased region" description="Polar residues" evidence="6">
    <location>
        <begin position="2072"/>
        <end position="2099"/>
    </location>
</feature>
<dbReference type="Proteomes" id="UP000221080">
    <property type="component" value="Chromosome 19"/>
</dbReference>
<comment type="subcellular location">
    <subcellularLocation>
        <location evidence="1">Secreted</location>
        <location evidence="1">Extracellular space</location>
    </subcellularLocation>
</comment>
<dbReference type="InterPro" id="IPR013783">
    <property type="entry name" value="Ig-like_fold"/>
</dbReference>
<reference evidence="11" key="2">
    <citation type="submission" date="2025-08" db="UniProtKB">
        <authorList>
            <consortium name="RefSeq"/>
        </authorList>
    </citation>
    <scope>IDENTIFICATION</scope>
    <source>
        <tissue evidence="11">Blood</tissue>
    </source>
</reference>
<dbReference type="GeneID" id="108279990"/>
<feature type="chain" id="PRO_5039941296" evidence="7">
    <location>
        <begin position="24"/>
        <end position="2504"/>
    </location>
</feature>
<dbReference type="SMART" id="SM00060">
    <property type="entry name" value="FN3"/>
    <property type="match status" value="7"/>
</dbReference>
<dbReference type="PANTHER" id="PTHR24023">
    <property type="entry name" value="COLLAGEN ALPHA"/>
    <property type="match status" value="1"/>
</dbReference>
<feature type="region of interest" description="Disordered" evidence="6">
    <location>
        <begin position="2302"/>
        <end position="2504"/>
    </location>
</feature>
<feature type="domain" description="VWFA" evidence="8">
    <location>
        <begin position="35"/>
        <end position="209"/>
    </location>
</feature>
<keyword evidence="4 11" id="KW-0176">Collagen</keyword>
<evidence type="ECO:0000259" key="8">
    <source>
        <dbReference type="PROSITE" id="PS50234"/>
    </source>
</evidence>
<feature type="compositionally biased region" description="Basic and acidic residues" evidence="6">
    <location>
        <begin position="1686"/>
        <end position="1702"/>
    </location>
</feature>
<organism evidence="10 11">
    <name type="scientific">Ictalurus punctatus</name>
    <name type="common">Channel catfish</name>
    <name type="synonym">Silurus punctatus</name>
    <dbReference type="NCBI Taxonomy" id="7998"/>
    <lineage>
        <taxon>Eukaryota</taxon>
        <taxon>Metazoa</taxon>
        <taxon>Chordata</taxon>
        <taxon>Craniata</taxon>
        <taxon>Vertebrata</taxon>
        <taxon>Euteleostomi</taxon>
        <taxon>Actinopterygii</taxon>
        <taxon>Neopterygii</taxon>
        <taxon>Teleostei</taxon>
        <taxon>Ostariophysi</taxon>
        <taxon>Siluriformes</taxon>
        <taxon>Ictaluridae</taxon>
        <taxon>Ictalurus</taxon>
    </lineage>
</organism>
<feature type="domain" description="Fibronectin type-III" evidence="9">
    <location>
        <begin position="236"/>
        <end position="331"/>
    </location>
</feature>
<feature type="domain" description="VWFA" evidence="8">
    <location>
        <begin position="960"/>
        <end position="1137"/>
    </location>
</feature>
<dbReference type="GO" id="GO:0005615">
    <property type="term" value="C:extracellular space"/>
    <property type="evidence" value="ECO:0007669"/>
    <property type="project" value="TreeGrafter"/>
</dbReference>
<keyword evidence="2" id="KW-0964">Secreted</keyword>
<feature type="compositionally biased region" description="Basic and acidic residues" evidence="6">
    <location>
        <begin position="1740"/>
        <end position="1759"/>
    </location>
</feature>
<dbReference type="PROSITE" id="PS50234">
    <property type="entry name" value="VWFA"/>
    <property type="match status" value="2"/>
</dbReference>
<sequence length="2504" mass="265977">MMDHWYLWILLLSLSLSYQSVSAQAEDCRTALPADIVFLVDESWSVGPSSFGQIKEFIAEIIRSFQSGVIGPEGVRFGVTLYADIPRMRVALTDYSTMEEILNAVEELPYEGGSSRTGVALEFLVESVFSPSIVRENTPKIAVLITNGRSDDVIDGPVKAIAESGISLFAVGVRNADPEELRRIVSEPHEEHLMLSPDSSYLENLLPKISRRVCFTASEPPRPVKHTRPVTEKVVGPRDLQVSELSYNSLQLSWSQATGDVTGYRLLIAPVSPKGHLLPIKPRQIDLKGDVGNTKVTGLTPKTEYSLTVYAVYPGLIGESSTVITETIPVPAVANFRVIEEGLFSLRLAWTSPLGHVDTYKISIPRPDRPGMIYEQTLQGDASSHVIDSLEEDKTYTVSIYAMYPEGSSEPVSVIGRTLKLFPVQQLLVENATTDTVQARWLSVRGATGYRLTWASSEGHIESVNLGGNYKFYMVQGLHAGTEYTISINPVFVDVEGPVTSSKTKTLESSAVQTLKATVVSTNSALTSWNAVSGATGYRLAWGPTAEFTGRDRPRQLALNKSITEYLLKNLVHDTEYVISLYVLFGSVVGPGITATFRTSPLGYVSNFKVISYSSSSINVEWSAIVGATEYKLTWSSEGASAQSQYMDHSVLQHSITGLHPNTLYTISIHALYGNMEGPEISLTQLTAASSIDSEQIETVRELKVVDIGVNSFSLSWRKTPGVTHYKISWTPFNGGEKKSATVSSSITSYTISGLPASSAYKIQVSSLVRDREGSSATVTARTLDLPKVNGFSALNITDDSTALNWTRVTGASGYLLSWRHISELKSTTEILGPGFTSFKIKNLLYGRTYIFNIRPLYGEVEGPVTTITKRIVGASHPVPVQPGTPGPVPSSKDFSINTTAIDNTSKTTSTTQSPAAKPNLTVTKTSKSVTMLTTTARNQTTLSAQTLPSGPVCGRVKADIVFLVDESWSIGSNNFDKLKDFLFRVVTYFPVIGPQGTQIAVVHYSDQPRIEFSLNTHRDRSSVLKALRQVHYGGGNTKTGRGIGYVLRELFRESLGMRQNAPHVLVLVTDGKAQDDVEPPSRVAHVLGVSVLAIGIANADIHELKKIASPATYKNVFFATDFDDLPSVERELISSICSEALMSEFQHHKEPAQLDIPTSDPVSISKPEGPCPIQCKGQKGEKGDAFGHGGLRPKLDGADYDVFTLRMKGEKGERGLPGTDGIPGVPGRPGRTGPPGSAGLRGPPGIPGDMGPPGITGPKGQRGERGEPGYVMGSMDVVPGRKGEPGSSGPQGPPGVPGVSGPPGLPGQPGSPGIPGTSIKGETGEPGLKGPRGKPGPKGEKGGVGDNGQAGLPGPIGVDGNPGLPGRKGEKGENGVGIPGVQGLQGSPGEKGNMGLPGPVGPKGEQGVQGVTGPSGFRGKRGLKGEQGDKGVRGEIGPMGHQGLAGLPGAVGPKGEEGQRGAPGDPAKGILGPPGKKGARGDIGPVGPPGLQGIKGVQGDKGEKGSPGFGIPGQPGPKGETGERGNVGLSGKPGPKGNDGFKGEKGNMGLSGNPGPPGLRGKDGLSGSKGDPGLQGEPGSSGPPGEKGMRGSLGLPGQPGDPGEKGDHGKIGLPGPEGRKGERGEPGKPGPPGNYHLSVSDNIRTIKGEPGDPGERGLPGDTGLPGPPGPPGKPGPSGVMDFEGEPGRKGEPGAKGEKGDPGRVGVSGMPGLPGVPGKPGVDGKRGLAGKDGQQGLRGSDGKKGEKGEPGVDGKDGPKGDVGPPGLPGPPAVVPESASIDDLKKAFPLPAGLPGATGSPGMKGEKGDPGERGDIGLPGRGVEMKDIEALFESFGIKLSLLKALIDRLLQDGMEELLHEISTKKRTKGQRINPDSNIITEYANSVKYEVSSEPRTDGLLTEEVDLNEPYPVLLNETEDSGTLWNATGYNKTDLIRTESRIEVEEEEGEALLEAFTEAPSIFITQIDTSSDTMGTTKAEVSMLDVLHSQENAVKKMSGEKKKGRERGKGKGNKGRHKRQRKRLEELDPEKEEEEVEEEIDDDGDDGEEYQYEYEDELVTEETVLSHGEEKEQTIYTTTEPFPSISAVTQQPSESTISSELDLQATEKGVLSSSDAHGAMPKVKRSAPSPDYEPSNSARKKKKQKKKKPKYKEPETEAEIYKETDLEVKAEREVERQAEREREVTEWDVEDEEERRIWAEPEREQSSGERDEERSSENENEDWDWDEARERDRMEMERERMELEREREEESEREAAAARERKREREMERKDVVERQRMEWEMMERERMGEVDREEDMRAHISQYELLKGPPGENGLPGPKGEIGEKGQKGEPGIGHRGPVGQAGPPGQKGEPGEPGPPGAQGIQGILGNPGIPGTLGQRGEPGDPGEPGKEGDRGRRGKNGSPGSPGAPGPPGRQGIPGPPGVKGDKGDSIPGEPGDRGVAGLPGRRGAKGTVGVRGPPGLMGPKGFTGIKGEKGDKGLPGNRGEKGSLLSMPGPRGYKGIKGAAV</sequence>
<feature type="compositionally biased region" description="Basic and acidic residues" evidence="6">
    <location>
        <begin position="1645"/>
        <end position="1656"/>
    </location>
</feature>
<dbReference type="InterPro" id="IPR036116">
    <property type="entry name" value="FN3_sf"/>
</dbReference>
<feature type="domain" description="Fibronectin type-III" evidence="9">
    <location>
        <begin position="788"/>
        <end position="876"/>
    </location>
</feature>
<protein>
    <submittedName>
        <fullName evidence="11">Collagen alpha-1(VII) chain isoform X7</fullName>
    </submittedName>
</protein>
<accession>A0A9F7TQK8</accession>
<dbReference type="InterPro" id="IPR002035">
    <property type="entry name" value="VWF_A"/>
</dbReference>
<evidence type="ECO:0000256" key="4">
    <source>
        <dbReference type="ARBA" id="ARBA00023119"/>
    </source>
</evidence>
<keyword evidence="7" id="KW-0732">Signal</keyword>
<dbReference type="Pfam" id="PF01391">
    <property type="entry name" value="Collagen"/>
    <property type="match status" value="6"/>
</dbReference>
<gene>
    <name evidence="11" type="primary">col7a1l</name>
</gene>
<feature type="compositionally biased region" description="Basic and acidic residues" evidence="6">
    <location>
        <begin position="1618"/>
        <end position="1627"/>
    </location>
</feature>
<dbReference type="GO" id="GO:0030198">
    <property type="term" value="P:extracellular matrix organization"/>
    <property type="evidence" value="ECO:0007669"/>
    <property type="project" value="TreeGrafter"/>
</dbReference>
<evidence type="ECO:0000256" key="5">
    <source>
        <dbReference type="ARBA" id="ARBA00023180"/>
    </source>
</evidence>
<evidence type="ECO:0000256" key="7">
    <source>
        <dbReference type="SAM" id="SignalP"/>
    </source>
</evidence>
<dbReference type="GO" id="GO:0030020">
    <property type="term" value="F:extracellular matrix structural constituent conferring tensile strength"/>
    <property type="evidence" value="ECO:0007669"/>
    <property type="project" value="TreeGrafter"/>
</dbReference>
<feature type="region of interest" description="Disordered" evidence="6">
    <location>
        <begin position="1210"/>
        <end position="1817"/>
    </location>
</feature>
<dbReference type="CTD" id="559516"/>
<evidence type="ECO:0000313" key="11">
    <source>
        <dbReference type="RefSeq" id="XP_053544143.1"/>
    </source>
</evidence>
<feature type="signal peptide" evidence="7">
    <location>
        <begin position="1"/>
        <end position="23"/>
    </location>
</feature>
<evidence type="ECO:0000259" key="9">
    <source>
        <dbReference type="PROSITE" id="PS50853"/>
    </source>
</evidence>
<dbReference type="FunFam" id="3.40.50.410:FF:000001">
    <property type="entry name" value="Collagen, type XII, alpha 1"/>
    <property type="match status" value="1"/>
</dbReference>
<dbReference type="SUPFAM" id="SSF49265">
    <property type="entry name" value="Fibronectin type III"/>
    <property type="match status" value="5"/>
</dbReference>
<evidence type="ECO:0000256" key="1">
    <source>
        <dbReference type="ARBA" id="ARBA00004239"/>
    </source>
</evidence>
<name>A0A9F7TQK8_ICTPU</name>
<dbReference type="PANTHER" id="PTHR24023:SF1112">
    <property type="entry name" value="COL_CUTICLE_N DOMAIN-CONTAINING PROTEIN-RELATED"/>
    <property type="match status" value="1"/>
</dbReference>
<feature type="domain" description="Fibronectin type-III" evidence="9">
    <location>
        <begin position="511"/>
        <end position="603"/>
    </location>
</feature>
<feature type="compositionally biased region" description="Pro residues" evidence="6">
    <location>
        <begin position="1666"/>
        <end position="1675"/>
    </location>
</feature>
<dbReference type="Gene3D" id="2.60.40.10">
    <property type="entry name" value="Immunoglobulins"/>
    <property type="match status" value="7"/>
</dbReference>
<dbReference type="SMART" id="SM00327">
    <property type="entry name" value="VWA"/>
    <property type="match status" value="2"/>
</dbReference>
<dbReference type="Pfam" id="PF00041">
    <property type="entry name" value="fn3"/>
    <property type="match status" value="4"/>
</dbReference>
<feature type="region of interest" description="Disordered" evidence="6">
    <location>
        <begin position="1992"/>
        <end position="2270"/>
    </location>
</feature>
<proteinExistence type="predicted"/>
<feature type="compositionally biased region" description="Basic and acidic residues" evidence="6">
    <location>
        <begin position="1992"/>
        <end position="2007"/>
    </location>
</feature>
<feature type="domain" description="Fibronectin type-III" evidence="9">
    <location>
        <begin position="604"/>
        <end position="691"/>
    </location>
</feature>
<feature type="compositionally biased region" description="Low complexity" evidence="6">
    <location>
        <begin position="1223"/>
        <end position="1239"/>
    </location>
</feature>
<dbReference type="RefSeq" id="XP_053544143.1">
    <property type="nucleotide sequence ID" value="XM_053688168.1"/>
</dbReference>
<dbReference type="InterPro" id="IPR036465">
    <property type="entry name" value="vWFA_dom_sf"/>
</dbReference>
<reference evidence="10" key="1">
    <citation type="journal article" date="2016" name="Nat. Commun.">
        <title>The channel catfish genome sequence provides insights into the evolution of scale formation in teleosts.</title>
        <authorList>
            <person name="Liu Z."/>
            <person name="Liu S."/>
            <person name="Yao J."/>
            <person name="Bao L."/>
            <person name="Zhang J."/>
            <person name="Li Y."/>
            <person name="Jiang C."/>
            <person name="Sun L."/>
            <person name="Wang R."/>
            <person name="Zhang Y."/>
            <person name="Zhou T."/>
            <person name="Zeng Q."/>
            <person name="Fu Q."/>
            <person name="Gao S."/>
            <person name="Li N."/>
            <person name="Koren S."/>
            <person name="Jiang Y."/>
            <person name="Zimin A."/>
            <person name="Xu P."/>
            <person name="Phillippy A.M."/>
            <person name="Geng X."/>
            <person name="Song L."/>
            <person name="Sun F."/>
            <person name="Li C."/>
            <person name="Wang X."/>
            <person name="Chen A."/>
            <person name="Jin Y."/>
            <person name="Yuan Z."/>
            <person name="Yang Y."/>
            <person name="Tan S."/>
            <person name="Peatman E."/>
            <person name="Lu J."/>
            <person name="Qin Z."/>
            <person name="Dunham R."/>
            <person name="Li Z."/>
            <person name="Sonstegard T."/>
            <person name="Feng J."/>
            <person name="Danzmann R.G."/>
            <person name="Schroeder S."/>
            <person name="Scheffler B."/>
            <person name="Duke M.V."/>
            <person name="Ballard L."/>
            <person name="Kucuktas H."/>
            <person name="Kaltenboeck L."/>
            <person name="Liu H."/>
            <person name="Armbruster J."/>
            <person name="Xie Y."/>
            <person name="Kirby M.L."/>
            <person name="Tian Y."/>
            <person name="Flanagan M.E."/>
            <person name="Mu W."/>
            <person name="Waldbieser G.C."/>
        </authorList>
    </citation>
    <scope>NUCLEOTIDE SEQUENCE [LARGE SCALE GENOMIC DNA]</scope>
    <source>
        <strain evidence="10">SDA103</strain>
    </source>
</reference>
<feature type="compositionally biased region" description="Basic and acidic residues" evidence="6">
    <location>
        <begin position="2149"/>
        <end position="2183"/>
    </location>
</feature>
<feature type="domain" description="Fibronectin type-III" evidence="9">
    <location>
        <begin position="699"/>
        <end position="787"/>
    </location>
</feature>
<keyword evidence="5" id="KW-0325">Glycoprotein</keyword>
<dbReference type="PROSITE" id="PS50853">
    <property type="entry name" value="FN3"/>
    <property type="match status" value="7"/>
</dbReference>